<dbReference type="InterPro" id="IPR003749">
    <property type="entry name" value="ThiS/MoaD-like"/>
</dbReference>
<evidence type="ECO:0000313" key="2">
    <source>
        <dbReference type="Proteomes" id="UP000196581"/>
    </source>
</evidence>
<keyword evidence="2" id="KW-1185">Reference proteome</keyword>
<sequence length="105" mass="11281">MEETTMSPGQTPHRTLAVRYFAAARAAAGDLAEESVPIPHRVEELTREQLAALLVSLHPDPPGDEPSLERVLEQSSVLIDGVVMGEDDLVRPGMRVDVLPPFAGG</sequence>
<organism evidence="1 2">
    <name type="scientific">Brevibacterium yomogidense</name>
    <dbReference type="NCBI Taxonomy" id="946573"/>
    <lineage>
        <taxon>Bacteria</taxon>
        <taxon>Bacillati</taxon>
        <taxon>Actinomycetota</taxon>
        <taxon>Actinomycetes</taxon>
        <taxon>Micrococcales</taxon>
        <taxon>Brevibacteriaceae</taxon>
        <taxon>Brevibacterium</taxon>
    </lineage>
</organism>
<dbReference type="Gene3D" id="3.10.20.30">
    <property type="match status" value="1"/>
</dbReference>
<dbReference type="InterPro" id="IPR012675">
    <property type="entry name" value="Beta-grasp_dom_sf"/>
</dbReference>
<accession>A0A1X6WWA1</accession>
<dbReference type="SUPFAM" id="SSF54285">
    <property type="entry name" value="MoaD/ThiS"/>
    <property type="match status" value="1"/>
</dbReference>
<name>A0A1X6WWA1_9MICO</name>
<protein>
    <submittedName>
        <fullName evidence="1">Molybdenum cofactor biosynthesis protein MoaD</fullName>
    </submittedName>
</protein>
<dbReference type="AlphaFoldDB" id="A0A1X6WWA1"/>
<reference evidence="2" key="1">
    <citation type="submission" date="2017-02" db="EMBL/GenBank/DDBJ databases">
        <authorList>
            <person name="Dridi B."/>
        </authorList>
    </citation>
    <scope>NUCLEOTIDE SEQUENCE [LARGE SCALE GENOMIC DNA]</scope>
    <source>
        <strain evidence="2">B Co 03.10</strain>
    </source>
</reference>
<gene>
    <name evidence="1" type="ORF">FM105_01615</name>
</gene>
<dbReference type="EMBL" id="FWFF01000001">
    <property type="protein sequence ID" value="SLM89680.1"/>
    <property type="molecule type" value="Genomic_DNA"/>
</dbReference>
<dbReference type="Pfam" id="PF02597">
    <property type="entry name" value="ThiS"/>
    <property type="match status" value="1"/>
</dbReference>
<dbReference type="Proteomes" id="UP000196581">
    <property type="component" value="Unassembled WGS sequence"/>
</dbReference>
<dbReference type="InterPro" id="IPR016155">
    <property type="entry name" value="Mopterin_synth/thiamin_S_b"/>
</dbReference>
<proteinExistence type="predicted"/>
<evidence type="ECO:0000313" key="1">
    <source>
        <dbReference type="EMBL" id="SLM89680.1"/>
    </source>
</evidence>